<dbReference type="Proteomes" id="UP000285596">
    <property type="component" value="Unassembled WGS sequence"/>
</dbReference>
<organism evidence="2 3">
    <name type="scientific">Streptomyces globisporus</name>
    <dbReference type="NCBI Taxonomy" id="1908"/>
    <lineage>
        <taxon>Bacteria</taxon>
        <taxon>Bacillati</taxon>
        <taxon>Actinomycetota</taxon>
        <taxon>Actinomycetes</taxon>
        <taxon>Kitasatosporales</taxon>
        <taxon>Streptomycetaceae</taxon>
        <taxon>Streptomyces</taxon>
    </lineage>
</organism>
<feature type="region of interest" description="Disordered" evidence="1">
    <location>
        <begin position="19"/>
        <end position="39"/>
    </location>
</feature>
<proteinExistence type="predicted"/>
<evidence type="ECO:0000313" key="3">
    <source>
        <dbReference type="Proteomes" id="UP000285596"/>
    </source>
</evidence>
<dbReference type="AlphaFoldDB" id="A0A423V0G8"/>
<dbReference type="EMBL" id="QWFA01000059">
    <property type="protein sequence ID" value="ROV68007.1"/>
    <property type="molecule type" value="Genomic_DNA"/>
</dbReference>
<accession>A0A423V0G8</accession>
<evidence type="ECO:0000256" key="1">
    <source>
        <dbReference type="SAM" id="MobiDB-lite"/>
    </source>
</evidence>
<reference evidence="2 3" key="1">
    <citation type="submission" date="2018-08" db="EMBL/GenBank/DDBJ databases">
        <title>Streptomyces globisporus 1912-4Crt, whole genome shotgun sequence.</title>
        <authorList>
            <person name="Matselyukh B."/>
        </authorList>
    </citation>
    <scope>NUCLEOTIDE SEQUENCE [LARGE SCALE GENOMIC DNA]</scope>
    <source>
        <strain evidence="2 3">1912-4Crt</strain>
    </source>
</reference>
<sequence length="113" mass="12479">MNPETPYNWKGIWRRAHMSDEGTPNAHGPAVWGRPADDGRSLARGAAAVDAGRRWREASPIMAEAYRIGRMVEEECGLEGYDGEVEQPVRTDDIEVAASRLGGLARWAQETLT</sequence>
<protein>
    <submittedName>
        <fullName evidence="2">Uncharacterized protein</fullName>
    </submittedName>
</protein>
<evidence type="ECO:0000313" key="2">
    <source>
        <dbReference type="EMBL" id="ROV68007.1"/>
    </source>
</evidence>
<comment type="caution">
    <text evidence="2">The sequence shown here is derived from an EMBL/GenBank/DDBJ whole genome shotgun (WGS) entry which is preliminary data.</text>
</comment>
<gene>
    <name evidence="2" type="ORF">D3105_13640</name>
</gene>
<name>A0A423V0G8_STRGL</name>